<dbReference type="Pfam" id="PF03473">
    <property type="entry name" value="MOSC"/>
    <property type="match status" value="1"/>
</dbReference>
<proteinExistence type="predicted"/>
<dbReference type="Proteomes" id="UP000313988">
    <property type="component" value="Unassembled WGS sequence"/>
</dbReference>
<dbReference type="OrthoDB" id="1550913at2"/>
<comment type="caution">
    <text evidence="2">The sequence shown here is derived from an EMBL/GenBank/DDBJ whole genome shotgun (WGS) entry which is preliminary data.</text>
</comment>
<dbReference type="PANTHER" id="PTHR36930">
    <property type="entry name" value="METAL-SULFUR CLUSTER BIOSYNTHESIS PROTEINS YUAD-RELATED"/>
    <property type="match status" value="1"/>
</dbReference>
<evidence type="ECO:0000259" key="1">
    <source>
        <dbReference type="PROSITE" id="PS51340"/>
    </source>
</evidence>
<dbReference type="Gene3D" id="2.40.33.20">
    <property type="entry name" value="PK beta-barrel domain-like"/>
    <property type="match status" value="1"/>
</dbReference>
<dbReference type="InterPro" id="IPR005302">
    <property type="entry name" value="MoCF_Sase_C"/>
</dbReference>
<evidence type="ECO:0000313" key="3">
    <source>
        <dbReference type="Proteomes" id="UP000313988"/>
    </source>
</evidence>
<name>A0A5C4Y7I6_9DEIO</name>
<organism evidence="2 3">
    <name type="scientific">Deinococcus radiopugnans ATCC 19172</name>
    <dbReference type="NCBI Taxonomy" id="585398"/>
    <lineage>
        <taxon>Bacteria</taxon>
        <taxon>Thermotogati</taxon>
        <taxon>Deinococcota</taxon>
        <taxon>Deinococci</taxon>
        <taxon>Deinococcales</taxon>
        <taxon>Deinococcaceae</taxon>
        <taxon>Deinococcus</taxon>
    </lineage>
</organism>
<accession>A0A5C4Y7I6</accession>
<protein>
    <submittedName>
        <fullName evidence="2">MOSC domain-containing protein</fullName>
    </submittedName>
</protein>
<sequence length="194" mass="20321">MAGVKTIQELRATFPRPGRVDWLGLRPARRVTPVRVSEVEAHPLVGLLGDHGKTAPARLTALSGELEAAPRPSNPAIPGGPGRRQVTLIQAEHLPVIAALAGLEAVTPELLRRNIVVSGVALLALKDARFRIGEVVLEGTGECHPCSRMEENLGEGGYNAVRGHGGLTARVIVGGVIHEGDAVTPLPPEGEPQG</sequence>
<dbReference type="InterPro" id="IPR052716">
    <property type="entry name" value="MOSC_domain"/>
</dbReference>
<dbReference type="AlphaFoldDB" id="A0A5C4Y7I6"/>
<dbReference type="InterPro" id="IPR011037">
    <property type="entry name" value="Pyrv_Knase-like_insert_dom_sf"/>
</dbReference>
<dbReference type="SUPFAM" id="SSF50800">
    <property type="entry name" value="PK beta-barrel domain-like"/>
    <property type="match status" value="1"/>
</dbReference>
<dbReference type="PANTHER" id="PTHR36930:SF1">
    <property type="entry name" value="MOSC DOMAIN-CONTAINING PROTEIN"/>
    <property type="match status" value="1"/>
</dbReference>
<dbReference type="GO" id="GO:0030151">
    <property type="term" value="F:molybdenum ion binding"/>
    <property type="evidence" value="ECO:0007669"/>
    <property type="project" value="InterPro"/>
</dbReference>
<evidence type="ECO:0000313" key="2">
    <source>
        <dbReference type="EMBL" id="TNM71334.1"/>
    </source>
</evidence>
<dbReference type="PROSITE" id="PS51340">
    <property type="entry name" value="MOSC"/>
    <property type="match status" value="1"/>
</dbReference>
<dbReference type="EMBL" id="VDMO01000008">
    <property type="protein sequence ID" value="TNM71334.1"/>
    <property type="molecule type" value="Genomic_DNA"/>
</dbReference>
<gene>
    <name evidence="2" type="ORF">FHR04_09155</name>
</gene>
<feature type="domain" description="MOSC" evidence="1">
    <location>
        <begin position="26"/>
        <end position="186"/>
    </location>
</feature>
<dbReference type="GO" id="GO:0003824">
    <property type="term" value="F:catalytic activity"/>
    <property type="evidence" value="ECO:0007669"/>
    <property type="project" value="InterPro"/>
</dbReference>
<dbReference type="GO" id="GO:0030170">
    <property type="term" value="F:pyridoxal phosphate binding"/>
    <property type="evidence" value="ECO:0007669"/>
    <property type="project" value="InterPro"/>
</dbReference>
<reference evidence="2 3" key="1">
    <citation type="submission" date="2019-06" db="EMBL/GenBank/DDBJ databases">
        <title>Genome sequence of Deinococcus radiopugnans ATCC 19172.</title>
        <authorList>
            <person name="Maclea K.S."/>
            <person name="Maynard C.R."/>
        </authorList>
    </citation>
    <scope>NUCLEOTIDE SEQUENCE [LARGE SCALE GENOMIC DNA]</scope>
    <source>
        <strain evidence="2 3">ATCC 19172</strain>
    </source>
</reference>